<feature type="chain" id="PRO_5015592174" evidence="1">
    <location>
        <begin position="21"/>
        <end position="237"/>
    </location>
</feature>
<organism evidence="2 3">
    <name type="scientific">Albidovulum inexpectatum</name>
    <dbReference type="NCBI Taxonomy" id="196587"/>
    <lineage>
        <taxon>Bacteria</taxon>
        <taxon>Pseudomonadati</taxon>
        <taxon>Pseudomonadota</taxon>
        <taxon>Alphaproteobacteria</taxon>
        <taxon>Rhodobacterales</taxon>
        <taxon>Paracoccaceae</taxon>
        <taxon>Albidovulum</taxon>
    </lineage>
</organism>
<dbReference type="RefSeq" id="WP_104069018.1">
    <property type="nucleotide sequence ID" value="NZ_PRDS01000001.1"/>
</dbReference>
<comment type="caution">
    <text evidence="2">The sequence shown here is derived from an EMBL/GenBank/DDBJ whole genome shotgun (WGS) entry which is preliminary data.</text>
</comment>
<dbReference type="Proteomes" id="UP000239736">
    <property type="component" value="Unassembled WGS sequence"/>
</dbReference>
<reference evidence="2 3" key="1">
    <citation type="submission" date="2018-01" db="EMBL/GenBank/DDBJ databases">
        <title>Genomic Encyclopedia of Archaeal and Bacterial Type Strains, Phase II (KMG-II): from individual species to whole genera.</title>
        <authorList>
            <person name="Goeker M."/>
        </authorList>
    </citation>
    <scope>NUCLEOTIDE SEQUENCE [LARGE SCALE GENOMIC DNA]</scope>
    <source>
        <strain evidence="2 3">DSM 12048</strain>
    </source>
</reference>
<evidence type="ECO:0000313" key="3">
    <source>
        <dbReference type="Proteomes" id="UP000239736"/>
    </source>
</evidence>
<dbReference type="AlphaFoldDB" id="A0A2S5JLV9"/>
<keyword evidence="3" id="KW-1185">Reference proteome</keyword>
<accession>A0A2S5JLV9</accession>
<protein>
    <submittedName>
        <fullName evidence="2">Uncharacterized protein</fullName>
    </submittedName>
</protein>
<name>A0A2S5JLV9_9RHOB</name>
<dbReference type="OrthoDB" id="7844595at2"/>
<evidence type="ECO:0000256" key="1">
    <source>
        <dbReference type="SAM" id="SignalP"/>
    </source>
</evidence>
<dbReference type="EMBL" id="PRDS01000001">
    <property type="protein sequence ID" value="PPB82474.1"/>
    <property type="molecule type" value="Genomic_DNA"/>
</dbReference>
<gene>
    <name evidence="2" type="ORF">LV82_00408</name>
</gene>
<sequence>MARRIVSLLALLALSTPAGAGARFSPPAGCEVYATIQMRGCQVSNHYRCAADAPGDQWAIYLDGNGPFFLNRIDAETRWIISHDLVTGAAERLSKEIDPASFTTLIETGRDDYDFQTETTAGVTRRYVGFDRLTGESVTIGGVTFERTEFDLTARDADGNLLWHRRGRQLIQRDWRLFLADQETFETPLGGADLIVSTPVTIALPGEDGFLAAEPIHECNMLMTRAAPPAGGARVLQ</sequence>
<proteinExistence type="predicted"/>
<keyword evidence="1" id="KW-0732">Signal</keyword>
<feature type="signal peptide" evidence="1">
    <location>
        <begin position="1"/>
        <end position="20"/>
    </location>
</feature>
<evidence type="ECO:0000313" key="2">
    <source>
        <dbReference type="EMBL" id="PPB82474.1"/>
    </source>
</evidence>